<evidence type="ECO:0000256" key="1">
    <source>
        <dbReference type="ARBA" id="ARBA00004651"/>
    </source>
</evidence>
<dbReference type="Pfam" id="PF01311">
    <property type="entry name" value="Bac_export_1"/>
    <property type="match status" value="1"/>
</dbReference>
<dbReference type="PANTHER" id="PTHR30065">
    <property type="entry name" value="FLAGELLAR BIOSYNTHETIC PROTEIN FLIR"/>
    <property type="match status" value="1"/>
</dbReference>
<evidence type="ECO:0000256" key="5">
    <source>
        <dbReference type="ARBA" id="ARBA00022989"/>
    </source>
</evidence>
<dbReference type="EMBL" id="CP036271">
    <property type="protein sequence ID" value="QDT55743.1"/>
    <property type="molecule type" value="Genomic_DNA"/>
</dbReference>
<name>A0A517SHZ5_9PLAN</name>
<proteinExistence type="inferred from homology"/>
<dbReference type="InterPro" id="IPR002010">
    <property type="entry name" value="T3SS_IM_R"/>
</dbReference>
<comment type="subcellular location">
    <subcellularLocation>
        <location evidence="1">Cell membrane</location>
        <topology evidence="1">Multi-pass membrane protein</topology>
    </subcellularLocation>
</comment>
<keyword evidence="9" id="KW-1185">Reference proteome</keyword>
<dbReference type="KEGG" id="ccos:Pan44_37900"/>
<dbReference type="InParanoid" id="A0A517SHZ5"/>
<organism evidence="8 9">
    <name type="scientific">Caulifigura coniformis</name>
    <dbReference type="NCBI Taxonomy" id="2527983"/>
    <lineage>
        <taxon>Bacteria</taxon>
        <taxon>Pseudomonadati</taxon>
        <taxon>Planctomycetota</taxon>
        <taxon>Planctomycetia</taxon>
        <taxon>Planctomycetales</taxon>
        <taxon>Planctomycetaceae</taxon>
        <taxon>Caulifigura</taxon>
    </lineage>
</organism>
<keyword evidence="5 7" id="KW-1133">Transmembrane helix</keyword>
<gene>
    <name evidence="8" type="ORF">Pan44_37900</name>
</gene>
<keyword evidence="8" id="KW-0966">Cell projection</keyword>
<accession>A0A517SHZ5</accession>
<keyword evidence="3" id="KW-1003">Cell membrane</keyword>
<keyword evidence="6 7" id="KW-0472">Membrane</keyword>
<dbReference type="AlphaFoldDB" id="A0A517SHZ5"/>
<reference evidence="8 9" key="1">
    <citation type="submission" date="2019-02" db="EMBL/GenBank/DDBJ databases">
        <title>Deep-cultivation of Planctomycetes and their phenomic and genomic characterization uncovers novel biology.</title>
        <authorList>
            <person name="Wiegand S."/>
            <person name="Jogler M."/>
            <person name="Boedeker C."/>
            <person name="Pinto D."/>
            <person name="Vollmers J."/>
            <person name="Rivas-Marin E."/>
            <person name="Kohn T."/>
            <person name="Peeters S.H."/>
            <person name="Heuer A."/>
            <person name="Rast P."/>
            <person name="Oberbeckmann S."/>
            <person name="Bunk B."/>
            <person name="Jeske O."/>
            <person name="Meyerdierks A."/>
            <person name="Storesund J.E."/>
            <person name="Kallscheuer N."/>
            <person name="Luecker S."/>
            <person name="Lage O.M."/>
            <person name="Pohl T."/>
            <person name="Merkel B.J."/>
            <person name="Hornburger P."/>
            <person name="Mueller R.-W."/>
            <person name="Bruemmer F."/>
            <person name="Labrenz M."/>
            <person name="Spormann A.M."/>
            <person name="Op den Camp H."/>
            <person name="Overmann J."/>
            <person name="Amann R."/>
            <person name="Jetten M.S.M."/>
            <person name="Mascher T."/>
            <person name="Medema M.H."/>
            <person name="Devos D.P."/>
            <person name="Kaster A.-K."/>
            <person name="Ovreas L."/>
            <person name="Rohde M."/>
            <person name="Galperin M.Y."/>
            <person name="Jogler C."/>
        </authorList>
    </citation>
    <scope>NUCLEOTIDE SEQUENCE [LARGE SCALE GENOMIC DNA]</scope>
    <source>
        <strain evidence="8 9">Pan44</strain>
    </source>
</reference>
<dbReference type="RefSeq" id="WP_197453445.1">
    <property type="nucleotide sequence ID" value="NZ_CP036271.1"/>
</dbReference>
<keyword evidence="8" id="KW-0282">Flagellum</keyword>
<evidence type="ECO:0000256" key="2">
    <source>
        <dbReference type="ARBA" id="ARBA00009772"/>
    </source>
</evidence>
<keyword evidence="4 7" id="KW-0812">Transmembrane</keyword>
<keyword evidence="8" id="KW-0969">Cilium</keyword>
<dbReference type="GO" id="GO:0005886">
    <property type="term" value="C:plasma membrane"/>
    <property type="evidence" value="ECO:0007669"/>
    <property type="project" value="UniProtKB-SubCell"/>
</dbReference>
<evidence type="ECO:0000313" key="9">
    <source>
        <dbReference type="Proteomes" id="UP000315700"/>
    </source>
</evidence>
<protein>
    <submittedName>
        <fullName evidence="8">Flagellar biosynthesis protein FliR</fullName>
    </submittedName>
</protein>
<evidence type="ECO:0000256" key="6">
    <source>
        <dbReference type="ARBA" id="ARBA00023136"/>
    </source>
</evidence>
<evidence type="ECO:0000256" key="4">
    <source>
        <dbReference type="ARBA" id="ARBA00022692"/>
    </source>
</evidence>
<evidence type="ECO:0000256" key="3">
    <source>
        <dbReference type="ARBA" id="ARBA00022475"/>
    </source>
</evidence>
<evidence type="ECO:0000256" key="7">
    <source>
        <dbReference type="SAM" id="Phobius"/>
    </source>
</evidence>
<feature type="transmembrane region" description="Helical" evidence="7">
    <location>
        <begin position="80"/>
        <end position="100"/>
    </location>
</feature>
<feature type="transmembrane region" description="Helical" evidence="7">
    <location>
        <begin position="12"/>
        <end position="37"/>
    </location>
</feature>
<feature type="transmembrane region" description="Helical" evidence="7">
    <location>
        <begin position="49"/>
        <end position="68"/>
    </location>
</feature>
<sequence length="256" mass="25594">MRADLAPSMIEVAFTVLGSMAAPLLAAIRILAIVTFASLMSGASIPWRYRIAGSLLLGWAAVGTSVALPGDVGLLAASEVAYGAALGVGVGGLILSLKLAGELIDDRLRLSDAAAEAMISEGEAAGPCVRLLGGIGILLVVLGGTGGAMPVVEGLLESFRNVPVGTTANLWQGWRGPIQVLGGALEIAIRTALPVLAAITILDWCQVLVSRAAPTAPGALAATAVKPLLGLAVLVATFGGACDAVIQGVQWCLAGG</sequence>
<dbReference type="GO" id="GO:0006605">
    <property type="term" value="P:protein targeting"/>
    <property type="evidence" value="ECO:0007669"/>
    <property type="project" value="InterPro"/>
</dbReference>
<evidence type="ECO:0000313" key="8">
    <source>
        <dbReference type="EMBL" id="QDT55743.1"/>
    </source>
</evidence>
<comment type="similarity">
    <text evidence="2">Belongs to the FliR/MopE/SpaR family.</text>
</comment>
<dbReference type="PANTHER" id="PTHR30065:SF1">
    <property type="entry name" value="SURFACE PRESENTATION OF ANTIGENS PROTEIN SPAR"/>
    <property type="match status" value="1"/>
</dbReference>
<dbReference type="Proteomes" id="UP000315700">
    <property type="component" value="Chromosome"/>
</dbReference>